<evidence type="ECO:0000313" key="1">
    <source>
        <dbReference type="Proteomes" id="UP000035642"/>
    </source>
</evidence>
<dbReference type="Proteomes" id="UP000035642">
    <property type="component" value="Unassembled WGS sequence"/>
</dbReference>
<accession>A0A0K0D8Y5</accession>
<keyword evidence="1" id="KW-1185">Reference proteome</keyword>
<dbReference type="STRING" id="6313.A0A0K0D8Y5"/>
<dbReference type="WBParaSite" id="ACAC_0000653001-mRNA-1">
    <property type="protein sequence ID" value="ACAC_0000653001-mRNA-1"/>
    <property type="gene ID" value="ACAC_0000653001"/>
</dbReference>
<dbReference type="AlphaFoldDB" id="A0A0K0D8Y5"/>
<sequence length="96" mass="11077">MKRKSLPPLLSPVPRGPVYSLSNLFASLFGKVPESDLQKKWSTTYSKMLELSEVLERNEKLPGARVYNMRAYDLVMDGNKNKRGKRLRSEIILCYK</sequence>
<proteinExistence type="predicted"/>
<reference evidence="2" key="2">
    <citation type="submission" date="2017-02" db="UniProtKB">
        <authorList>
            <consortium name="WormBaseParasite"/>
        </authorList>
    </citation>
    <scope>IDENTIFICATION</scope>
</reference>
<organism evidence="1 2">
    <name type="scientific">Angiostrongylus cantonensis</name>
    <name type="common">Rat lungworm</name>
    <dbReference type="NCBI Taxonomy" id="6313"/>
    <lineage>
        <taxon>Eukaryota</taxon>
        <taxon>Metazoa</taxon>
        <taxon>Ecdysozoa</taxon>
        <taxon>Nematoda</taxon>
        <taxon>Chromadorea</taxon>
        <taxon>Rhabditida</taxon>
        <taxon>Rhabditina</taxon>
        <taxon>Rhabditomorpha</taxon>
        <taxon>Strongyloidea</taxon>
        <taxon>Metastrongylidae</taxon>
        <taxon>Angiostrongylus</taxon>
    </lineage>
</organism>
<evidence type="ECO:0000313" key="2">
    <source>
        <dbReference type="WBParaSite" id="ACAC_0000653001-mRNA-1"/>
    </source>
</evidence>
<name>A0A0K0D8Y5_ANGCA</name>
<reference evidence="1" key="1">
    <citation type="submission" date="2012-09" db="EMBL/GenBank/DDBJ databases">
        <authorList>
            <person name="Martin A.A."/>
        </authorList>
    </citation>
    <scope>NUCLEOTIDE SEQUENCE</scope>
</reference>
<protein>
    <submittedName>
        <fullName evidence="2">GLOBIN domain-containing protein</fullName>
    </submittedName>
</protein>